<keyword evidence="1" id="KW-0812">Transmembrane</keyword>
<dbReference type="EMBL" id="AXCM01016647">
    <property type="status" value="NOT_ANNOTATED_CDS"/>
    <property type="molecule type" value="Genomic_DNA"/>
</dbReference>
<reference evidence="2" key="2">
    <citation type="submission" date="2020-05" db="UniProtKB">
        <authorList>
            <consortium name="EnsemblMetazoa"/>
        </authorList>
    </citation>
    <scope>IDENTIFICATION</scope>
    <source>
        <strain evidence="2">A-37</strain>
    </source>
</reference>
<name>A0A182MAQ6_9DIPT</name>
<sequence>MRDFSLTDENIVSSWTAGKYGTTNDKRSGSNGSRDEGVAFDKEKLSPTGTITSSDKDFYLMIELMKAFSRRAGKQAYRSKTCPQCRVPCLMFHRIVPIDERLHSTDKAFGKDSPNASENPDSAVFWLIVGLFVFFCWNWRKTE</sequence>
<evidence type="ECO:0000313" key="2">
    <source>
        <dbReference type="EnsemblMetazoa" id="ACUA013653-PA"/>
    </source>
</evidence>
<keyword evidence="1" id="KW-0472">Membrane</keyword>
<protein>
    <submittedName>
        <fullName evidence="2">Uncharacterized protein</fullName>
    </submittedName>
</protein>
<keyword evidence="1" id="KW-1133">Transmembrane helix</keyword>
<proteinExistence type="predicted"/>
<dbReference type="EnsemblMetazoa" id="ACUA013653-RA">
    <property type="protein sequence ID" value="ACUA013653-PA"/>
    <property type="gene ID" value="ACUA013653"/>
</dbReference>
<feature type="transmembrane region" description="Helical" evidence="1">
    <location>
        <begin position="123"/>
        <end position="139"/>
    </location>
</feature>
<dbReference type="VEuPathDB" id="VectorBase:ACUA013653"/>
<evidence type="ECO:0000256" key="1">
    <source>
        <dbReference type="SAM" id="Phobius"/>
    </source>
</evidence>
<evidence type="ECO:0000313" key="3">
    <source>
        <dbReference type="Proteomes" id="UP000075883"/>
    </source>
</evidence>
<accession>A0A182MAQ6</accession>
<dbReference type="AlphaFoldDB" id="A0A182MAQ6"/>
<keyword evidence="3" id="KW-1185">Reference proteome</keyword>
<organism evidence="2 3">
    <name type="scientific">Anopheles culicifacies</name>
    <dbReference type="NCBI Taxonomy" id="139723"/>
    <lineage>
        <taxon>Eukaryota</taxon>
        <taxon>Metazoa</taxon>
        <taxon>Ecdysozoa</taxon>
        <taxon>Arthropoda</taxon>
        <taxon>Hexapoda</taxon>
        <taxon>Insecta</taxon>
        <taxon>Pterygota</taxon>
        <taxon>Neoptera</taxon>
        <taxon>Endopterygota</taxon>
        <taxon>Diptera</taxon>
        <taxon>Nematocera</taxon>
        <taxon>Culicoidea</taxon>
        <taxon>Culicidae</taxon>
        <taxon>Anophelinae</taxon>
        <taxon>Anopheles</taxon>
        <taxon>culicifacies species complex</taxon>
    </lineage>
</organism>
<reference evidence="3" key="1">
    <citation type="submission" date="2013-09" db="EMBL/GenBank/DDBJ databases">
        <title>The Genome Sequence of Anopheles culicifacies species A.</title>
        <authorList>
            <consortium name="The Broad Institute Genomics Platform"/>
            <person name="Neafsey D.E."/>
            <person name="Besansky N."/>
            <person name="Howell P."/>
            <person name="Walton C."/>
            <person name="Young S.K."/>
            <person name="Zeng Q."/>
            <person name="Gargeya S."/>
            <person name="Fitzgerald M."/>
            <person name="Haas B."/>
            <person name="Abouelleil A."/>
            <person name="Allen A.W."/>
            <person name="Alvarado L."/>
            <person name="Arachchi H.M."/>
            <person name="Berlin A.M."/>
            <person name="Chapman S.B."/>
            <person name="Gainer-Dewar J."/>
            <person name="Goldberg J."/>
            <person name="Griggs A."/>
            <person name="Gujja S."/>
            <person name="Hansen M."/>
            <person name="Howarth C."/>
            <person name="Imamovic A."/>
            <person name="Ireland A."/>
            <person name="Larimer J."/>
            <person name="McCowan C."/>
            <person name="Murphy C."/>
            <person name="Pearson M."/>
            <person name="Poon T.W."/>
            <person name="Priest M."/>
            <person name="Roberts A."/>
            <person name="Saif S."/>
            <person name="Shea T."/>
            <person name="Sisk P."/>
            <person name="Sykes S."/>
            <person name="Wortman J."/>
            <person name="Nusbaum C."/>
            <person name="Birren B."/>
        </authorList>
    </citation>
    <scope>NUCLEOTIDE SEQUENCE [LARGE SCALE GENOMIC DNA]</scope>
    <source>
        <strain evidence="3">A-37</strain>
    </source>
</reference>
<dbReference type="Proteomes" id="UP000075883">
    <property type="component" value="Unassembled WGS sequence"/>
</dbReference>